<keyword evidence="3" id="KW-1185">Reference proteome</keyword>
<dbReference type="Proteomes" id="UP000470470">
    <property type="component" value="Unassembled WGS sequence"/>
</dbReference>
<accession>A0A7K3WDG8</accession>
<feature type="compositionally biased region" description="Basic residues" evidence="1">
    <location>
        <begin position="8"/>
        <end position="23"/>
    </location>
</feature>
<protein>
    <submittedName>
        <fullName evidence="2">Uncharacterized protein</fullName>
    </submittedName>
</protein>
<feature type="region of interest" description="Disordered" evidence="1">
    <location>
        <begin position="1"/>
        <end position="66"/>
    </location>
</feature>
<evidence type="ECO:0000313" key="3">
    <source>
        <dbReference type="Proteomes" id="UP000470470"/>
    </source>
</evidence>
<sequence>MQISSGHHAARPRHTPAAVRRRGVTALDPDQRGPIAAVGGLAVASGGASRDPGPDPDPDPDHDPDPLVAALVQERSYGRLLGQVTPSYLRSVARRYTEHPGPSSSFSVAA</sequence>
<dbReference type="AlphaFoldDB" id="A0A7K3WDG8"/>
<name>A0A7K3WDG8_9ACTN</name>
<proteinExistence type="predicted"/>
<dbReference type="RefSeq" id="WP_152729863.1">
    <property type="nucleotide sequence ID" value="NZ_JAABOZ010000002.1"/>
</dbReference>
<comment type="caution">
    <text evidence="2">The sequence shown here is derived from an EMBL/GenBank/DDBJ whole genome shotgun (WGS) entry which is preliminary data.</text>
</comment>
<gene>
    <name evidence="2" type="ORF">G1H19_08160</name>
</gene>
<dbReference type="EMBL" id="JAAGWK010000010">
    <property type="protein sequence ID" value="NEL53969.1"/>
    <property type="molecule type" value="Genomic_DNA"/>
</dbReference>
<evidence type="ECO:0000256" key="1">
    <source>
        <dbReference type="SAM" id="MobiDB-lite"/>
    </source>
</evidence>
<organism evidence="2 3">
    <name type="scientific">Goekera deserti</name>
    <dbReference type="NCBI Taxonomy" id="2497753"/>
    <lineage>
        <taxon>Bacteria</taxon>
        <taxon>Bacillati</taxon>
        <taxon>Actinomycetota</taxon>
        <taxon>Actinomycetes</taxon>
        <taxon>Geodermatophilales</taxon>
        <taxon>Geodermatophilaceae</taxon>
        <taxon>Goekera</taxon>
    </lineage>
</organism>
<evidence type="ECO:0000313" key="2">
    <source>
        <dbReference type="EMBL" id="NEL53969.1"/>
    </source>
</evidence>
<feature type="compositionally biased region" description="Low complexity" evidence="1">
    <location>
        <begin position="36"/>
        <end position="51"/>
    </location>
</feature>
<reference evidence="2 3" key="1">
    <citation type="submission" date="2020-02" db="EMBL/GenBank/DDBJ databases">
        <title>The whole genome sequence of CPCC 205119.</title>
        <authorList>
            <person name="Jiang Z."/>
        </authorList>
    </citation>
    <scope>NUCLEOTIDE SEQUENCE [LARGE SCALE GENOMIC DNA]</scope>
    <source>
        <strain evidence="2 3">CPCC 205119</strain>
    </source>
</reference>